<dbReference type="KEGG" id="lcd:clem_00795"/>
<name>A0A222NYT5_9GAMM</name>
<keyword evidence="3" id="KW-0238">DNA-binding</keyword>
<dbReference type="GO" id="GO:0003677">
    <property type="term" value="F:DNA binding"/>
    <property type="evidence" value="ECO:0007669"/>
    <property type="project" value="UniProtKB-KW"/>
</dbReference>
<dbReference type="EMBL" id="CP016397">
    <property type="protein sequence ID" value="ASQ44725.1"/>
    <property type="molecule type" value="Genomic_DNA"/>
</dbReference>
<evidence type="ECO:0000256" key="2">
    <source>
        <dbReference type="ARBA" id="ARBA00022578"/>
    </source>
</evidence>
<protein>
    <submittedName>
        <fullName evidence="6">Tn3 transposase DDE domain protein</fullName>
    </submittedName>
</protein>
<dbReference type="GO" id="GO:0006313">
    <property type="term" value="P:DNA transposition"/>
    <property type="evidence" value="ECO:0007669"/>
    <property type="project" value="InterPro"/>
</dbReference>
<dbReference type="Pfam" id="PF01526">
    <property type="entry name" value="DDE_Tnp_Tn3"/>
    <property type="match status" value="1"/>
</dbReference>
<dbReference type="Proteomes" id="UP000201728">
    <property type="component" value="Chromosome"/>
</dbReference>
<gene>
    <name evidence="6" type="ORF">clem_00795</name>
</gene>
<evidence type="ECO:0000313" key="6">
    <source>
        <dbReference type="EMBL" id="ASQ44725.1"/>
    </source>
</evidence>
<comment type="similarity">
    <text evidence="1">Belongs to the transposase 7 family.</text>
</comment>
<dbReference type="InterPro" id="IPR047653">
    <property type="entry name" value="Tn3-like_transpos"/>
</dbReference>
<proteinExistence type="inferred from homology"/>
<dbReference type="AlphaFoldDB" id="A0A222NYT5"/>
<evidence type="ECO:0000259" key="5">
    <source>
        <dbReference type="Pfam" id="PF01526"/>
    </source>
</evidence>
<evidence type="ECO:0000256" key="1">
    <source>
        <dbReference type="ARBA" id="ARBA00009402"/>
    </source>
</evidence>
<accession>A0A222NYT5</accession>
<dbReference type="NCBIfam" id="NF033527">
    <property type="entry name" value="transpos_Tn3"/>
    <property type="match status" value="1"/>
</dbReference>
<keyword evidence="2" id="KW-0815">Transposition</keyword>
<dbReference type="InterPro" id="IPR002513">
    <property type="entry name" value="Tn3_Tnp_DDE_dom"/>
</dbReference>
<evidence type="ECO:0000256" key="4">
    <source>
        <dbReference type="ARBA" id="ARBA00023172"/>
    </source>
</evidence>
<evidence type="ECO:0000256" key="3">
    <source>
        <dbReference type="ARBA" id="ARBA00023125"/>
    </source>
</evidence>
<organism evidence="6 7">
    <name type="scientific">Legionella clemsonensis</name>
    <dbReference type="NCBI Taxonomy" id="1867846"/>
    <lineage>
        <taxon>Bacteria</taxon>
        <taxon>Pseudomonadati</taxon>
        <taxon>Pseudomonadota</taxon>
        <taxon>Gammaproteobacteria</taxon>
        <taxon>Legionellales</taxon>
        <taxon>Legionellaceae</taxon>
        <taxon>Legionella</taxon>
    </lineage>
</organism>
<dbReference type="GO" id="GO:0004803">
    <property type="term" value="F:transposase activity"/>
    <property type="evidence" value="ECO:0007669"/>
    <property type="project" value="InterPro"/>
</dbReference>
<feature type="domain" description="Tn3 transposase DDE" evidence="5">
    <location>
        <begin position="345"/>
        <end position="734"/>
    </location>
</feature>
<keyword evidence="7" id="KW-1185">Reference proteome</keyword>
<reference evidence="6 7" key="1">
    <citation type="submission" date="2016-07" db="EMBL/GenBank/DDBJ databases">
        <authorList>
            <person name="Hassler H."/>
        </authorList>
    </citation>
    <scope>NUCLEOTIDE SEQUENCE [LARGE SCALE GENOMIC DNA]</scope>
    <source>
        <strain evidence="6 7">CDC-D5610</strain>
    </source>
</reference>
<evidence type="ECO:0000313" key="7">
    <source>
        <dbReference type="Proteomes" id="UP000201728"/>
    </source>
</evidence>
<sequence length="751" mass="88306">MFAFISDIHPRQINLYKRRFLTDTPERSQRRPDAKRYALTIIFCYQRFIQALDNLVDHLVYFIHQIKKTKDKNQQKLEREIGRRLSNLDQLYELAQINRDCPKEIIEHAVYPTVSQETIDQIIKTRNLAKGTKTIIRENVIKRYSNSYRRIIFKILEQLEIHSNNTALIEALDVIKRYQHSKLTYYPMEEKVPLDALISKQEQKNIVLGDENSQRILRKDYECSVFKILRTKLRHKEAWVHNSYKYRNPEDDLPKDFEQRRKEYFSLLGAPLTADIFIAQLQDKIRWNIKQFDENFPKNDLVSICKKKGKPWILLTPLQKVEEPKIIQKVKEAILERWGIIDLLDILKEVDLRENFTNSFTTAGNREILDRETIRKRLLLCLFASGTNTGLKRTAGASRGVVSFEELRHIKKFFINKDDLREAIDAVVNAIFRMRNPKIWRSISTACAADSKQFGCYTKNLLTEWSPRHHNSGVMIYWHVNDQYICVYSQLKSCTSSEVASMLQGIINQETDMEIESQYVDSHGKSELGFALSYLENFDLLPRYKTIGNQKLYLPDDDFEVQNINEITTRSVNWKIIKDQYDEMVKYAVALKTGTSTAETVIRRFARTNYQHPTFKAFMELGKVVKTIFLCRYLDSVELRQQINAGLNVVENWNGANDFVFYGKSSEITSNYRDEQEISMLSLHLLQNCISYINTLLIEQLFTEEPYWERKLGKEDYRALTALFYSHINPYGIFELDLSKRLIIQRNGVIA</sequence>
<keyword evidence="4" id="KW-0233">DNA recombination</keyword>